<evidence type="ECO:0000313" key="2">
    <source>
        <dbReference type="EMBL" id="ADB16268.1"/>
    </source>
</evidence>
<keyword evidence="3" id="KW-1185">Reference proteome</keyword>
<name>D2QY54_PIRSD</name>
<dbReference type="AlphaFoldDB" id="D2QY54"/>
<dbReference type="EMBL" id="CP001848">
    <property type="protein sequence ID" value="ADB16268.1"/>
    <property type="molecule type" value="Genomic_DNA"/>
</dbReference>
<protein>
    <recommendedName>
        <fullName evidence="1">Hemerythrin-like domain-containing protein</fullName>
    </recommendedName>
</protein>
<dbReference type="STRING" id="530564.Psta_1593"/>
<dbReference type="Pfam" id="PF01814">
    <property type="entry name" value="Hemerythrin"/>
    <property type="match status" value="1"/>
</dbReference>
<sequence>MKDFEVCRTYLTHVTAEHKRLDKLLRQIVALMPNWEETTSGNWREPMLERVSQLRVELAHHFVQEEEGGCMEEAIAQNPLVGRDADRALHEHPGLLRQLDGIIAKLADERAATPEAARQIGQEFRQFAADLHQHEQAERAVLESGFGVSFEAYLDSPTL</sequence>
<dbReference type="eggNOG" id="ENOG502ZUYB">
    <property type="taxonomic scope" value="Bacteria"/>
</dbReference>
<dbReference type="InterPro" id="IPR012312">
    <property type="entry name" value="Hemerythrin-like"/>
</dbReference>
<gene>
    <name evidence="2" type="ordered locus">Psta_1593</name>
</gene>
<evidence type="ECO:0000259" key="1">
    <source>
        <dbReference type="Pfam" id="PF01814"/>
    </source>
</evidence>
<dbReference type="Proteomes" id="UP000001887">
    <property type="component" value="Chromosome"/>
</dbReference>
<proteinExistence type="predicted"/>
<accession>D2QY54</accession>
<dbReference type="Gene3D" id="1.20.120.520">
    <property type="entry name" value="nmb1532 protein domain like"/>
    <property type="match status" value="1"/>
</dbReference>
<dbReference type="KEGG" id="psl:Psta_1593"/>
<reference evidence="2 3" key="1">
    <citation type="journal article" date="2009" name="Stand. Genomic Sci.">
        <title>Complete genome sequence of Pirellula staleyi type strain (ATCC 27377).</title>
        <authorList>
            <person name="Clum A."/>
            <person name="Tindall B.J."/>
            <person name="Sikorski J."/>
            <person name="Ivanova N."/>
            <person name="Mavrommatis K."/>
            <person name="Lucas S."/>
            <person name="Glavina del Rio T."/>
            <person name="Nolan M."/>
            <person name="Chen F."/>
            <person name="Tice H."/>
            <person name="Pitluck S."/>
            <person name="Cheng J.F."/>
            <person name="Chertkov O."/>
            <person name="Brettin T."/>
            <person name="Han C."/>
            <person name="Detter J.C."/>
            <person name="Kuske C."/>
            <person name="Bruce D."/>
            <person name="Goodwin L."/>
            <person name="Ovchinikova G."/>
            <person name="Pati A."/>
            <person name="Mikhailova N."/>
            <person name="Chen A."/>
            <person name="Palaniappan K."/>
            <person name="Land M."/>
            <person name="Hauser L."/>
            <person name="Chang Y.J."/>
            <person name="Jeffries C.D."/>
            <person name="Chain P."/>
            <person name="Rohde M."/>
            <person name="Goker M."/>
            <person name="Bristow J."/>
            <person name="Eisen J.A."/>
            <person name="Markowitz V."/>
            <person name="Hugenholtz P."/>
            <person name="Kyrpides N.C."/>
            <person name="Klenk H.P."/>
            <person name="Lapidus A."/>
        </authorList>
    </citation>
    <scope>NUCLEOTIDE SEQUENCE [LARGE SCALE GENOMIC DNA]</scope>
    <source>
        <strain evidence="3">ATCC 27377 / DSM 6068 / ICPB 4128</strain>
    </source>
</reference>
<organism evidence="2 3">
    <name type="scientific">Pirellula staleyi (strain ATCC 27377 / DSM 6068 / ICPB 4128)</name>
    <name type="common">Pirella staleyi</name>
    <dbReference type="NCBI Taxonomy" id="530564"/>
    <lineage>
        <taxon>Bacteria</taxon>
        <taxon>Pseudomonadati</taxon>
        <taxon>Planctomycetota</taxon>
        <taxon>Planctomycetia</taxon>
        <taxon>Pirellulales</taxon>
        <taxon>Pirellulaceae</taxon>
        <taxon>Pirellula</taxon>
    </lineage>
</organism>
<evidence type="ECO:0000313" key="3">
    <source>
        <dbReference type="Proteomes" id="UP000001887"/>
    </source>
</evidence>
<dbReference type="HOGENOM" id="CLU_1674522_0_0_0"/>
<dbReference type="OrthoDB" id="271093at2"/>
<feature type="domain" description="Hemerythrin-like" evidence="1">
    <location>
        <begin position="12"/>
        <end position="141"/>
    </location>
</feature>